<accession>A0ABT6L7M2</accession>
<dbReference type="SUPFAM" id="SSF51419">
    <property type="entry name" value="PLP-binding barrel"/>
    <property type="match status" value="1"/>
</dbReference>
<evidence type="ECO:0000313" key="2">
    <source>
        <dbReference type="Proteomes" id="UP001160130"/>
    </source>
</evidence>
<dbReference type="InterPro" id="IPR029066">
    <property type="entry name" value="PLP-binding_barrel"/>
</dbReference>
<dbReference type="Proteomes" id="UP001160130">
    <property type="component" value="Unassembled WGS sequence"/>
</dbReference>
<keyword evidence="2" id="KW-1185">Reference proteome</keyword>
<organism evidence="1 2">
    <name type="scientific">Mycolicibacterium frederiksbergense</name>
    <dbReference type="NCBI Taxonomy" id="117567"/>
    <lineage>
        <taxon>Bacteria</taxon>
        <taxon>Bacillati</taxon>
        <taxon>Actinomycetota</taxon>
        <taxon>Actinomycetes</taxon>
        <taxon>Mycobacteriales</taxon>
        <taxon>Mycobacteriaceae</taxon>
        <taxon>Mycolicibacterium</taxon>
    </lineage>
</organism>
<reference evidence="1 2" key="1">
    <citation type="submission" date="2023-04" db="EMBL/GenBank/DDBJ databases">
        <title>Forest soil microbial communities from Buena Vista Peninsula, Colon Province, Panama.</title>
        <authorList>
            <person name="Bouskill N."/>
        </authorList>
    </citation>
    <scope>NUCLEOTIDE SEQUENCE [LARGE SCALE GENOMIC DNA]</scope>
    <source>
        <strain evidence="1 2">AC80</strain>
    </source>
</reference>
<proteinExistence type="predicted"/>
<dbReference type="EMBL" id="JARXVE010000013">
    <property type="protein sequence ID" value="MDH6198953.1"/>
    <property type="molecule type" value="Genomic_DNA"/>
</dbReference>
<gene>
    <name evidence="1" type="ORF">M2272_005617</name>
</gene>
<sequence length="229" mass="24059">MRRCAAWHRSLDPVEFAVPAEVLKDNGVAKWVRDHGVTVAVRTSADLGAAIGAGIHPMRLTVHADGVNANELVFCSGNLGVGRVVANTIEHVGLLASCAVAHRRQRVVLGADAVLAGAVAAVLNGPRLDLVGLYREISSREHYLAGYPAVISDLLAVMADIRRAHGVILTRAVVGGGGFVFGEGPADLSEFAETIEVTLDDACATLRFPRPVVMVSAAAKPCTRSPERS</sequence>
<protein>
    <submittedName>
        <fullName evidence="1">Diaminopimelate decarboxylase</fullName>
    </submittedName>
</protein>
<evidence type="ECO:0000313" key="1">
    <source>
        <dbReference type="EMBL" id="MDH6198953.1"/>
    </source>
</evidence>
<comment type="caution">
    <text evidence="1">The sequence shown here is derived from an EMBL/GenBank/DDBJ whole genome shotgun (WGS) entry which is preliminary data.</text>
</comment>
<name>A0ABT6L7M2_9MYCO</name>
<dbReference type="Gene3D" id="3.20.20.10">
    <property type="entry name" value="Alanine racemase"/>
    <property type="match status" value="2"/>
</dbReference>